<evidence type="ECO:0000256" key="12">
    <source>
        <dbReference type="ARBA" id="ARBA00022683"/>
    </source>
</evidence>
<evidence type="ECO:0000256" key="1">
    <source>
        <dbReference type="ARBA" id="ARBA00000683"/>
    </source>
</evidence>
<dbReference type="PROSITE" id="PS00370">
    <property type="entry name" value="PEP_ENZYMES_PHOS_SITE"/>
    <property type="match status" value="1"/>
</dbReference>
<protein>
    <recommendedName>
        <fullName evidence="7 17">Phosphoenolpyruvate-protein phosphotransferase</fullName>
        <ecNumber evidence="6 17">2.7.3.9</ecNumber>
    </recommendedName>
    <alternativeName>
        <fullName evidence="16 17">Phosphotransferase system, enzyme I</fullName>
    </alternativeName>
</protein>
<evidence type="ECO:0000256" key="8">
    <source>
        <dbReference type="ARBA" id="ARBA00022448"/>
    </source>
</evidence>
<dbReference type="Pfam" id="PF00391">
    <property type="entry name" value="PEP-utilizers"/>
    <property type="match status" value="1"/>
</dbReference>
<dbReference type="InterPro" id="IPR036618">
    <property type="entry name" value="PtsI_HPr-bd_sf"/>
</dbReference>
<comment type="catalytic activity">
    <reaction evidence="1 17">
        <text>L-histidyl-[protein] + phosphoenolpyruvate = N(pros)-phospho-L-histidyl-[protein] + pyruvate</text>
        <dbReference type="Rhea" id="RHEA:23880"/>
        <dbReference type="Rhea" id="RHEA-COMP:9745"/>
        <dbReference type="Rhea" id="RHEA-COMP:9746"/>
        <dbReference type="ChEBI" id="CHEBI:15361"/>
        <dbReference type="ChEBI" id="CHEBI:29979"/>
        <dbReference type="ChEBI" id="CHEBI:58702"/>
        <dbReference type="ChEBI" id="CHEBI:64837"/>
        <dbReference type="EC" id="2.7.3.9"/>
    </reaction>
</comment>
<feature type="binding site" evidence="20">
    <location>
        <position position="463"/>
    </location>
    <ligand>
        <name>Mg(2+)</name>
        <dbReference type="ChEBI" id="CHEBI:18420"/>
    </ligand>
</feature>
<evidence type="ECO:0000256" key="10">
    <source>
        <dbReference type="ARBA" id="ARBA00022597"/>
    </source>
</evidence>
<dbReference type="InterPro" id="IPR008279">
    <property type="entry name" value="PEP-util_enz_mobile_dom"/>
</dbReference>
<accession>A0AAE3HKV8</accession>
<dbReference type="Pfam" id="PF02896">
    <property type="entry name" value="PEP-utilizers_C"/>
    <property type="match status" value="1"/>
</dbReference>
<evidence type="ECO:0000256" key="11">
    <source>
        <dbReference type="ARBA" id="ARBA00022679"/>
    </source>
</evidence>
<name>A0AAE3HKV8_9GAMM</name>
<evidence type="ECO:0000313" key="25">
    <source>
        <dbReference type="Proteomes" id="UP001204445"/>
    </source>
</evidence>
<feature type="active site" description="Proton donor" evidence="18">
    <location>
        <position position="510"/>
    </location>
</feature>
<feature type="domain" description="Phosphotransferase system enzyme I N-terminal" evidence="23">
    <location>
        <begin position="6"/>
        <end position="129"/>
    </location>
</feature>
<dbReference type="InterPro" id="IPR023151">
    <property type="entry name" value="PEP_util_CS"/>
</dbReference>
<dbReference type="InterPro" id="IPR006318">
    <property type="entry name" value="PTS_EI-like"/>
</dbReference>
<evidence type="ECO:0000256" key="4">
    <source>
        <dbReference type="ARBA" id="ARBA00004496"/>
    </source>
</evidence>
<dbReference type="PANTHER" id="PTHR46244:SF3">
    <property type="entry name" value="PHOSPHOENOLPYRUVATE-PROTEIN PHOSPHOTRANSFERASE"/>
    <property type="match status" value="1"/>
</dbReference>
<dbReference type="PROSITE" id="PS00742">
    <property type="entry name" value="PEP_ENZYMES_2"/>
    <property type="match status" value="1"/>
</dbReference>
<organism evidence="24 25">
    <name type="scientific">Methylohalomonas lacus</name>
    <dbReference type="NCBI Taxonomy" id="398773"/>
    <lineage>
        <taxon>Bacteria</taxon>
        <taxon>Pseudomonadati</taxon>
        <taxon>Pseudomonadota</taxon>
        <taxon>Gammaproteobacteria</taxon>
        <taxon>Methylohalomonadales</taxon>
        <taxon>Methylohalomonadaceae</taxon>
        <taxon>Methylohalomonas</taxon>
    </lineage>
</organism>
<keyword evidence="10 17" id="KW-0762">Sugar transport</keyword>
<comment type="cofactor">
    <cofactor evidence="2 17 20">
        <name>Mg(2+)</name>
        <dbReference type="ChEBI" id="CHEBI:18420"/>
    </cofactor>
</comment>
<dbReference type="GO" id="GO:0009401">
    <property type="term" value="P:phosphoenolpyruvate-dependent sugar phosphotransferase system"/>
    <property type="evidence" value="ECO:0007669"/>
    <property type="project" value="UniProtKB-KW"/>
</dbReference>
<dbReference type="InterPro" id="IPR040442">
    <property type="entry name" value="Pyrv_kinase-like_dom_sf"/>
</dbReference>
<keyword evidence="25" id="KW-1185">Reference proteome</keyword>
<dbReference type="EMBL" id="JANUCT010000017">
    <property type="protein sequence ID" value="MCS3904215.1"/>
    <property type="molecule type" value="Genomic_DNA"/>
</dbReference>
<dbReference type="Gene3D" id="3.50.30.10">
    <property type="entry name" value="Phosphohistidine domain"/>
    <property type="match status" value="1"/>
</dbReference>
<dbReference type="SUPFAM" id="SSF52009">
    <property type="entry name" value="Phosphohistidine domain"/>
    <property type="match status" value="1"/>
</dbReference>
<dbReference type="Proteomes" id="UP001204445">
    <property type="component" value="Unassembled WGS sequence"/>
</dbReference>
<evidence type="ECO:0000256" key="19">
    <source>
        <dbReference type="PIRSR" id="PIRSR000732-2"/>
    </source>
</evidence>
<dbReference type="SUPFAM" id="SSF47831">
    <property type="entry name" value="Enzyme I of the PEP:sugar phosphotransferase system HPr-binding (sub)domain"/>
    <property type="match status" value="1"/>
</dbReference>
<dbReference type="GO" id="GO:0005737">
    <property type="term" value="C:cytoplasm"/>
    <property type="evidence" value="ECO:0007669"/>
    <property type="project" value="UniProtKB-SubCell"/>
</dbReference>
<dbReference type="GO" id="GO:0008965">
    <property type="term" value="F:phosphoenolpyruvate-protein phosphotransferase activity"/>
    <property type="evidence" value="ECO:0007669"/>
    <property type="project" value="UniProtKB-EC"/>
</dbReference>
<feature type="active site" description="Tele-phosphohistidine intermediate" evidence="18">
    <location>
        <position position="195"/>
    </location>
</feature>
<dbReference type="Gene3D" id="1.10.274.10">
    <property type="entry name" value="PtsI, HPr-binding domain"/>
    <property type="match status" value="1"/>
</dbReference>
<keyword evidence="13 17" id="KW-0479">Metal-binding</keyword>
<evidence type="ECO:0000256" key="5">
    <source>
        <dbReference type="ARBA" id="ARBA00007837"/>
    </source>
</evidence>
<dbReference type="InterPro" id="IPR000121">
    <property type="entry name" value="PEP_util_C"/>
</dbReference>
<evidence type="ECO:0000256" key="6">
    <source>
        <dbReference type="ARBA" id="ARBA00012232"/>
    </source>
</evidence>
<dbReference type="EC" id="2.7.3.9" evidence="6 17"/>
<dbReference type="NCBIfam" id="TIGR01417">
    <property type="entry name" value="PTS_I_fam"/>
    <property type="match status" value="1"/>
</dbReference>
<evidence type="ECO:0000256" key="7">
    <source>
        <dbReference type="ARBA" id="ARBA00016544"/>
    </source>
</evidence>
<dbReference type="Pfam" id="PF05524">
    <property type="entry name" value="PEP-utilisers_N"/>
    <property type="match status" value="1"/>
</dbReference>
<evidence type="ECO:0000256" key="20">
    <source>
        <dbReference type="PIRSR" id="PIRSR000732-3"/>
    </source>
</evidence>
<dbReference type="InterPro" id="IPR024692">
    <property type="entry name" value="PTS_EI"/>
</dbReference>
<evidence type="ECO:0000259" key="21">
    <source>
        <dbReference type="Pfam" id="PF00391"/>
    </source>
</evidence>
<evidence type="ECO:0000313" key="24">
    <source>
        <dbReference type="EMBL" id="MCS3904215.1"/>
    </source>
</evidence>
<gene>
    <name evidence="24" type="ORF">J2T55_002250</name>
</gene>
<dbReference type="PRINTS" id="PR01736">
    <property type="entry name" value="PHPHTRNFRASE"/>
</dbReference>
<comment type="subcellular location">
    <subcellularLocation>
        <location evidence="4 17">Cytoplasm</location>
    </subcellularLocation>
</comment>
<dbReference type="PANTHER" id="PTHR46244">
    <property type="entry name" value="PHOSPHOENOLPYRUVATE-PROTEIN PHOSPHOTRANSFERASE"/>
    <property type="match status" value="1"/>
</dbReference>
<evidence type="ECO:0000256" key="17">
    <source>
        <dbReference type="PIRNR" id="PIRNR000732"/>
    </source>
</evidence>
<feature type="domain" description="PEP-utilising enzyme C-terminal" evidence="22">
    <location>
        <begin position="260"/>
        <end position="548"/>
    </location>
</feature>
<feature type="binding site" evidence="19">
    <location>
        <begin position="462"/>
        <end position="463"/>
    </location>
    <ligand>
        <name>phosphoenolpyruvate</name>
        <dbReference type="ChEBI" id="CHEBI:58702"/>
    </ligand>
</feature>
<dbReference type="InterPro" id="IPR036637">
    <property type="entry name" value="Phosphohistidine_dom_sf"/>
</dbReference>
<evidence type="ECO:0000256" key="3">
    <source>
        <dbReference type="ARBA" id="ARBA00002728"/>
    </source>
</evidence>
<evidence type="ECO:0000256" key="14">
    <source>
        <dbReference type="ARBA" id="ARBA00022777"/>
    </source>
</evidence>
<feature type="domain" description="PEP-utilising enzyme mobile" evidence="21">
    <location>
        <begin position="161"/>
        <end position="231"/>
    </location>
</feature>
<feature type="binding site" evidence="20">
    <location>
        <position position="439"/>
    </location>
    <ligand>
        <name>Mg(2+)</name>
        <dbReference type="ChEBI" id="CHEBI:18420"/>
    </ligand>
</feature>
<evidence type="ECO:0000256" key="13">
    <source>
        <dbReference type="ARBA" id="ARBA00022723"/>
    </source>
</evidence>
<dbReference type="GO" id="GO:0016301">
    <property type="term" value="F:kinase activity"/>
    <property type="evidence" value="ECO:0007669"/>
    <property type="project" value="UniProtKB-KW"/>
</dbReference>
<dbReference type="GO" id="GO:0046872">
    <property type="term" value="F:metal ion binding"/>
    <property type="evidence" value="ECO:0007669"/>
    <property type="project" value="UniProtKB-KW"/>
</dbReference>
<feature type="binding site" evidence="19">
    <location>
        <position position="302"/>
    </location>
    <ligand>
        <name>phosphoenolpyruvate</name>
        <dbReference type="ChEBI" id="CHEBI:58702"/>
    </ligand>
</feature>
<keyword evidence="15 17" id="KW-0460">Magnesium</keyword>
<dbReference type="InterPro" id="IPR008731">
    <property type="entry name" value="PTS_EIN"/>
</dbReference>
<comment type="caution">
    <text evidence="24">The sequence shown here is derived from an EMBL/GenBank/DDBJ whole genome shotgun (WGS) entry which is preliminary data.</text>
</comment>
<evidence type="ECO:0000259" key="23">
    <source>
        <dbReference type="Pfam" id="PF05524"/>
    </source>
</evidence>
<sequence length="575" mass="64574">MSFALHGVGVSRGIAIGNVHIIERNQLEIPEYNITPDDVEAEVKRFESAISSARQQLRAIRNHVPREVGSDIAAFIDTHLLMLEDVAITEEPGKLIRDMQCNAEWALRMQRDALVNVFEEMDDAYLRTRKDDVVHVINRIQRILLKHTPLRHEEPDSRLSGYIVLADDLTPADTVLLQYQGIVAFATEFGGPTSHTAILARSLGIPAIVGVHQARRYVREDEQLVIDGTRGVLLANPDKRTLNHYKRRQREEKRYLTDLKKIRLAPTVSQDGVTIDLQTNIELPRDFENVREVGASGVGLYRTEFMYMNRETPPDEEEHYETYASVIRILDGLPLTIRTLDLGADKQVDGGRQSGPVQSNPALGLRAIRLCLKEPALFRPQVRAIMRASALGPVRMMIPMLSNVHEMEQVLQMVTELKQELSDKRIPFDHDIAVGGMIEVPAAAVCADIFAKHLDFLSIGTNDLIQYTMAIDRVNEEVNYLYDPLHPAVLRLVHQTLQAGERAGIPVAMCGEMAGETEYTRLLLGLGLREFSVHPAVLLEVKQIVMHSRIRDLEKLARKALQACSGGDVLQLMQS</sequence>
<dbReference type="SUPFAM" id="SSF51621">
    <property type="entry name" value="Phosphoenolpyruvate/pyruvate domain"/>
    <property type="match status" value="1"/>
</dbReference>
<dbReference type="PIRSF" id="PIRSF000732">
    <property type="entry name" value="PTS_enzyme_I"/>
    <property type="match status" value="1"/>
</dbReference>
<keyword evidence="11 17" id="KW-0808">Transferase</keyword>
<evidence type="ECO:0000256" key="2">
    <source>
        <dbReference type="ARBA" id="ARBA00001946"/>
    </source>
</evidence>
<feature type="binding site" evidence="19">
    <location>
        <position position="338"/>
    </location>
    <ligand>
        <name>phosphoenolpyruvate</name>
        <dbReference type="ChEBI" id="CHEBI:58702"/>
    </ligand>
</feature>
<evidence type="ECO:0000259" key="22">
    <source>
        <dbReference type="Pfam" id="PF02896"/>
    </source>
</evidence>
<dbReference type="AlphaFoldDB" id="A0AAE3HKV8"/>
<keyword evidence="9 17" id="KW-0963">Cytoplasm</keyword>
<feature type="binding site" evidence="19">
    <location>
        <position position="473"/>
    </location>
    <ligand>
        <name>phosphoenolpyruvate</name>
        <dbReference type="ChEBI" id="CHEBI:58702"/>
    </ligand>
</feature>
<keyword evidence="8 17" id="KW-0813">Transport</keyword>
<evidence type="ECO:0000256" key="9">
    <source>
        <dbReference type="ARBA" id="ARBA00022490"/>
    </source>
</evidence>
<evidence type="ECO:0000256" key="15">
    <source>
        <dbReference type="ARBA" id="ARBA00022842"/>
    </source>
</evidence>
<keyword evidence="12 17" id="KW-0598">Phosphotransferase system</keyword>
<dbReference type="InterPro" id="IPR018274">
    <property type="entry name" value="PEP_util_AS"/>
</dbReference>
<evidence type="ECO:0000256" key="18">
    <source>
        <dbReference type="PIRSR" id="PIRSR000732-1"/>
    </source>
</evidence>
<evidence type="ECO:0000256" key="16">
    <source>
        <dbReference type="ARBA" id="ARBA00033235"/>
    </source>
</evidence>
<comment type="similarity">
    <text evidence="5 17">Belongs to the PEP-utilizing enzyme family.</text>
</comment>
<dbReference type="Gene3D" id="3.20.20.60">
    <property type="entry name" value="Phosphoenolpyruvate-binding domains"/>
    <property type="match status" value="1"/>
</dbReference>
<dbReference type="InterPro" id="IPR050499">
    <property type="entry name" value="PEP-utilizing_PTS_enzyme"/>
</dbReference>
<proteinExistence type="inferred from homology"/>
<dbReference type="RefSeq" id="WP_259056717.1">
    <property type="nucleotide sequence ID" value="NZ_JANUCT010000017.1"/>
</dbReference>
<reference evidence="24" key="1">
    <citation type="submission" date="2022-08" db="EMBL/GenBank/DDBJ databases">
        <title>Genomic Encyclopedia of Type Strains, Phase III (KMG-III): the genomes of soil and plant-associated and newly described type strains.</title>
        <authorList>
            <person name="Whitman W."/>
        </authorList>
    </citation>
    <scope>NUCLEOTIDE SEQUENCE</scope>
    <source>
        <strain evidence="24">HMT 1</strain>
    </source>
</reference>
<keyword evidence="14 17" id="KW-0418">Kinase</keyword>
<dbReference type="InterPro" id="IPR015813">
    <property type="entry name" value="Pyrv/PenolPyrv_kinase-like_dom"/>
</dbReference>
<comment type="function">
    <text evidence="3 17">General (non sugar-specific) component of the phosphoenolpyruvate-dependent sugar phosphotransferase system (sugar PTS). This major carbohydrate active-transport system catalyzes the phosphorylation of incoming sugar substrates concomitantly with their translocation across the cell membrane. Enzyme I transfers the phosphoryl group from phosphoenolpyruvate (PEP) to the phosphoryl carrier protein (HPr).</text>
</comment>